<accession>A0A2T2YFV7</accession>
<organism evidence="2 3">
    <name type="scientific">Adhaeribacter arboris</name>
    <dbReference type="NCBI Taxonomy" id="2072846"/>
    <lineage>
        <taxon>Bacteria</taxon>
        <taxon>Pseudomonadati</taxon>
        <taxon>Bacteroidota</taxon>
        <taxon>Cytophagia</taxon>
        <taxon>Cytophagales</taxon>
        <taxon>Hymenobacteraceae</taxon>
        <taxon>Adhaeribacter</taxon>
    </lineage>
</organism>
<gene>
    <name evidence="2" type="ORF">AHMF7605_13115</name>
</gene>
<evidence type="ECO:0000313" key="3">
    <source>
        <dbReference type="Proteomes" id="UP000240357"/>
    </source>
</evidence>
<dbReference type="CDD" id="cd02440">
    <property type="entry name" value="AdoMet_MTases"/>
    <property type="match status" value="1"/>
</dbReference>
<dbReference type="Proteomes" id="UP000240357">
    <property type="component" value="Unassembled WGS sequence"/>
</dbReference>
<dbReference type="Gene3D" id="3.40.50.150">
    <property type="entry name" value="Vaccinia Virus protein VP39"/>
    <property type="match status" value="1"/>
</dbReference>
<evidence type="ECO:0000259" key="1">
    <source>
        <dbReference type="Pfam" id="PF08242"/>
    </source>
</evidence>
<dbReference type="SUPFAM" id="SSF53335">
    <property type="entry name" value="S-adenosyl-L-methionine-dependent methyltransferases"/>
    <property type="match status" value="1"/>
</dbReference>
<dbReference type="PANTHER" id="PTHR43861">
    <property type="entry name" value="TRANS-ACONITATE 2-METHYLTRANSFERASE-RELATED"/>
    <property type="match status" value="1"/>
</dbReference>
<dbReference type="InterPro" id="IPR013217">
    <property type="entry name" value="Methyltransf_12"/>
</dbReference>
<reference evidence="2 3" key="1">
    <citation type="submission" date="2018-03" db="EMBL/GenBank/DDBJ databases">
        <title>Adhaeribacter sp. HMF7605 Genome sequencing and assembly.</title>
        <authorList>
            <person name="Kang H."/>
            <person name="Kang J."/>
            <person name="Cha I."/>
            <person name="Kim H."/>
            <person name="Joh K."/>
        </authorList>
    </citation>
    <scope>NUCLEOTIDE SEQUENCE [LARGE SCALE GENOMIC DNA]</scope>
    <source>
        <strain evidence="2 3">HMF7605</strain>
    </source>
</reference>
<comment type="caution">
    <text evidence="2">The sequence shown here is derived from an EMBL/GenBank/DDBJ whole genome shotgun (WGS) entry which is preliminary data.</text>
</comment>
<dbReference type="EMBL" id="PYFT01000001">
    <property type="protein sequence ID" value="PSR54384.1"/>
    <property type="molecule type" value="Genomic_DNA"/>
</dbReference>
<sequence>MKNREVFAGERASTYDTGIKLWCPDYDFTQALIPSLLGSYLSYTNESSILVAGCGTGTEMKNIVQYAPKWQVMGVDPSLEMVALAEKKLAILPPGSYQLITGTTDQLPNSTLYDAATLLLVLQFLSDDGAKLALLQSLALRLKKDAPLIIFDIFDLAGSFRQQVSLLKAYLLQQGVAPTTVEQGTSHIIHDINYITEDRLQELLYEGGFGKALKFKQTFIFGGWITQKQ</sequence>
<evidence type="ECO:0000313" key="2">
    <source>
        <dbReference type="EMBL" id="PSR54384.1"/>
    </source>
</evidence>
<feature type="domain" description="Methyltransferase type 12" evidence="1">
    <location>
        <begin position="51"/>
        <end position="146"/>
    </location>
</feature>
<dbReference type="OrthoDB" id="836632at2"/>
<dbReference type="RefSeq" id="WP_106930017.1">
    <property type="nucleotide sequence ID" value="NZ_PYFT01000001.1"/>
</dbReference>
<dbReference type="AlphaFoldDB" id="A0A2T2YFV7"/>
<keyword evidence="3" id="KW-1185">Reference proteome</keyword>
<protein>
    <recommendedName>
        <fullName evidence="1">Methyltransferase type 12 domain-containing protein</fullName>
    </recommendedName>
</protein>
<dbReference type="Pfam" id="PF08242">
    <property type="entry name" value="Methyltransf_12"/>
    <property type="match status" value="1"/>
</dbReference>
<dbReference type="InterPro" id="IPR029063">
    <property type="entry name" value="SAM-dependent_MTases_sf"/>
</dbReference>
<proteinExistence type="predicted"/>
<name>A0A2T2YFV7_9BACT</name>